<sequence length="385" mass="44001">MKRVFPALLVAAFFTACGSQKESITEEKNQTNDEFKVISLSIESEKRKLSDMIESIEIMGLEETDEGLLSGVYGLSEVKGRIIFPSGSEGNVFVYSDQGKFISTFNRQGDGPEEYGRIQHLWIKKDTLFIHDGQRGNINKYDFEGKYLGQIKPSIKPTHYYPYHDGYVGDMNGRPINDSLKFNVVFYDDQLKMTGMKNPYKNVIPFPIVTTVNSLAPYNDDLLYREIFSDTVFLIQDNTVKPLLKLDFGTEYLWNDEEMRADGQKAMNSIEKSGLVWIFNSKVGNSKIYMNFNTSFSEAFWLLIDRNSESYYQIDNKKNVEESYAFAPIKWEGDVLLASLNSYDLAELIKEIGPGNATFKKGSTLESIESSENPVLLWVKFKDFN</sequence>
<evidence type="ECO:0000313" key="1">
    <source>
        <dbReference type="EMBL" id="KYG78784.1"/>
    </source>
</evidence>
<comment type="caution">
    <text evidence="1">The sequence shown here is derived from an EMBL/GenBank/DDBJ whole genome shotgun (WGS) entry which is preliminary data.</text>
</comment>
<dbReference type="STRING" id="296218.AWN68_03915"/>
<name>A0A150XJ88_9BACT</name>
<evidence type="ECO:0008006" key="3">
    <source>
        <dbReference type="Google" id="ProtNLM"/>
    </source>
</evidence>
<dbReference type="RefSeq" id="WP_068414469.1">
    <property type="nucleotide sequence ID" value="NZ_LRDB01000012.1"/>
</dbReference>
<dbReference type="EMBL" id="LRDB01000012">
    <property type="protein sequence ID" value="KYG78784.1"/>
    <property type="molecule type" value="Genomic_DNA"/>
</dbReference>
<dbReference type="Proteomes" id="UP000075615">
    <property type="component" value="Unassembled WGS sequence"/>
</dbReference>
<dbReference type="OrthoDB" id="832665at2"/>
<accession>A0A150XJ88</accession>
<gene>
    <name evidence="1" type="ORF">AWN68_03915</name>
</gene>
<reference evidence="1 2" key="1">
    <citation type="submission" date="2016-01" db="EMBL/GenBank/DDBJ databases">
        <title>Genome sequencing of Roseivirga echinicomitans KMM 6058.</title>
        <authorList>
            <person name="Selvaratnam C."/>
            <person name="Thevarajoo S."/>
            <person name="Goh K.M."/>
            <person name="Ee R."/>
            <person name="Chan K.-G."/>
            <person name="Chong C.S."/>
        </authorList>
    </citation>
    <scope>NUCLEOTIDE SEQUENCE [LARGE SCALE GENOMIC DNA]</scope>
    <source>
        <strain evidence="1 2">KMM 6058</strain>
    </source>
</reference>
<evidence type="ECO:0000313" key="2">
    <source>
        <dbReference type="Proteomes" id="UP000075615"/>
    </source>
</evidence>
<protein>
    <recommendedName>
        <fullName evidence="3">6-bladed beta-propeller</fullName>
    </recommendedName>
</protein>
<organism evidence="1 2">
    <name type="scientific">Roseivirga echinicomitans</name>
    <dbReference type="NCBI Taxonomy" id="296218"/>
    <lineage>
        <taxon>Bacteria</taxon>
        <taxon>Pseudomonadati</taxon>
        <taxon>Bacteroidota</taxon>
        <taxon>Cytophagia</taxon>
        <taxon>Cytophagales</taxon>
        <taxon>Roseivirgaceae</taxon>
        <taxon>Roseivirga</taxon>
    </lineage>
</organism>
<dbReference type="PROSITE" id="PS51257">
    <property type="entry name" value="PROKAR_LIPOPROTEIN"/>
    <property type="match status" value="1"/>
</dbReference>
<proteinExistence type="predicted"/>
<dbReference type="Pfam" id="PF17170">
    <property type="entry name" value="DUF5128"/>
    <property type="match status" value="1"/>
</dbReference>
<dbReference type="AlphaFoldDB" id="A0A150XJ88"/>
<keyword evidence="2" id="KW-1185">Reference proteome</keyword>
<dbReference type="SUPFAM" id="SSF101898">
    <property type="entry name" value="NHL repeat"/>
    <property type="match status" value="1"/>
</dbReference>